<dbReference type="Proteomes" id="UP000719412">
    <property type="component" value="Unassembled WGS sequence"/>
</dbReference>
<sequence>MLKFSSSARSRSNGPNCRFKFIAVVEEDDVDEEVTDVDEEATDVEEDDELISLFSMNLQASFSPLYSSVHVKLGNLSYSRTIIYNRTHLHLIQSFKRAYSDSPGEFLSLASIMMRGSNHGRRVQSATFRGSFGYSGSTCNEPVCSLVCTARPQPPQKKAVNASVRAR</sequence>
<evidence type="ECO:0000313" key="1">
    <source>
        <dbReference type="EMBL" id="KAH0817074.1"/>
    </source>
</evidence>
<reference evidence="1" key="2">
    <citation type="submission" date="2021-08" db="EMBL/GenBank/DDBJ databases">
        <authorList>
            <person name="Eriksson T."/>
        </authorList>
    </citation>
    <scope>NUCLEOTIDE SEQUENCE</scope>
    <source>
        <strain evidence="1">Stoneville</strain>
        <tissue evidence="1">Whole head</tissue>
    </source>
</reference>
<dbReference type="AlphaFoldDB" id="A0A8J6LCD5"/>
<protein>
    <submittedName>
        <fullName evidence="1">Uncharacterized protein</fullName>
    </submittedName>
</protein>
<organism evidence="1 2">
    <name type="scientific">Tenebrio molitor</name>
    <name type="common">Yellow mealworm beetle</name>
    <dbReference type="NCBI Taxonomy" id="7067"/>
    <lineage>
        <taxon>Eukaryota</taxon>
        <taxon>Metazoa</taxon>
        <taxon>Ecdysozoa</taxon>
        <taxon>Arthropoda</taxon>
        <taxon>Hexapoda</taxon>
        <taxon>Insecta</taxon>
        <taxon>Pterygota</taxon>
        <taxon>Neoptera</taxon>
        <taxon>Endopterygota</taxon>
        <taxon>Coleoptera</taxon>
        <taxon>Polyphaga</taxon>
        <taxon>Cucujiformia</taxon>
        <taxon>Tenebrionidae</taxon>
        <taxon>Tenebrio</taxon>
    </lineage>
</organism>
<evidence type="ECO:0000313" key="2">
    <source>
        <dbReference type="Proteomes" id="UP000719412"/>
    </source>
</evidence>
<name>A0A8J6LCD5_TENMO</name>
<reference evidence="1" key="1">
    <citation type="journal article" date="2020" name="J Insects Food Feed">
        <title>The yellow mealworm (Tenebrio molitor) genome: a resource for the emerging insects as food and feed industry.</title>
        <authorList>
            <person name="Eriksson T."/>
            <person name="Andere A."/>
            <person name="Kelstrup H."/>
            <person name="Emery V."/>
            <person name="Picard C."/>
        </authorList>
    </citation>
    <scope>NUCLEOTIDE SEQUENCE</scope>
    <source>
        <strain evidence="1">Stoneville</strain>
        <tissue evidence="1">Whole head</tissue>
    </source>
</reference>
<comment type="caution">
    <text evidence="1">The sequence shown here is derived from an EMBL/GenBank/DDBJ whole genome shotgun (WGS) entry which is preliminary data.</text>
</comment>
<gene>
    <name evidence="1" type="ORF">GEV33_005717</name>
</gene>
<accession>A0A8J6LCD5</accession>
<keyword evidence="2" id="KW-1185">Reference proteome</keyword>
<proteinExistence type="predicted"/>
<dbReference type="EMBL" id="JABDTM020020354">
    <property type="protein sequence ID" value="KAH0817074.1"/>
    <property type="molecule type" value="Genomic_DNA"/>
</dbReference>